<dbReference type="SUPFAM" id="SSF55797">
    <property type="entry name" value="PR-1-like"/>
    <property type="match status" value="1"/>
</dbReference>
<feature type="transmembrane region" description="Helical" evidence="2">
    <location>
        <begin position="53"/>
        <end position="74"/>
    </location>
</feature>
<dbReference type="PANTHER" id="PTHR31157:SF1">
    <property type="entry name" value="SCP DOMAIN-CONTAINING PROTEIN"/>
    <property type="match status" value="1"/>
</dbReference>
<gene>
    <name evidence="4" type="ORF">ACFP1K_26010</name>
</gene>
<name>A0ABW1NN74_9ACTN</name>
<evidence type="ECO:0000313" key="5">
    <source>
        <dbReference type="Proteomes" id="UP001596137"/>
    </source>
</evidence>
<keyword evidence="2" id="KW-0472">Membrane</keyword>
<dbReference type="CDD" id="cd05379">
    <property type="entry name" value="CAP_bacterial"/>
    <property type="match status" value="1"/>
</dbReference>
<keyword evidence="2" id="KW-0812">Transmembrane</keyword>
<evidence type="ECO:0000256" key="1">
    <source>
        <dbReference type="SAM" id="MobiDB-lite"/>
    </source>
</evidence>
<feature type="compositionally biased region" description="Basic and acidic residues" evidence="1">
    <location>
        <begin position="1"/>
        <end position="14"/>
    </location>
</feature>
<feature type="compositionally biased region" description="Low complexity" evidence="1">
    <location>
        <begin position="116"/>
        <end position="126"/>
    </location>
</feature>
<feature type="compositionally biased region" description="Acidic residues" evidence="1">
    <location>
        <begin position="95"/>
        <end position="112"/>
    </location>
</feature>
<feature type="region of interest" description="Disordered" evidence="1">
    <location>
        <begin position="1"/>
        <end position="50"/>
    </location>
</feature>
<dbReference type="EMBL" id="JBHSRF010000046">
    <property type="protein sequence ID" value="MFC6084641.1"/>
    <property type="molecule type" value="Genomic_DNA"/>
</dbReference>
<evidence type="ECO:0000256" key="2">
    <source>
        <dbReference type="SAM" id="Phobius"/>
    </source>
</evidence>
<dbReference type="InterPro" id="IPR035940">
    <property type="entry name" value="CAP_sf"/>
</dbReference>
<dbReference type="Pfam" id="PF00188">
    <property type="entry name" value="CAP"/>
    <property type="match status" value="1"/>
</dbReference>
<organism evidence="4 5">
    <name type="scientific">Sphaerisporangium aureirubrum</name>
    <dbReference type="NCBI Taxonomy" id="1544736"/>
    <lineage>
        <taxon>Bacteria</taxon>
        <taxon>Bacillati</taxon>
        <taxon>Actinomycetota</taxon>
        <taxon>Actinomycetes</taxon>
        <taxon>Streptosporangiales</taxon>
        <taxon>Streptosporangiaceae</taxon>
        <taxon>Sphaerisporangium</taxon>
    </lineage>
</organism>
<comment type="caution">
    <text evidence="4">The sequence shown here is derived from an EMBL/GenBank/DDBJ whole genome shotgun (WGS) entry which is preliminary data.</text>
</comment>
<accession>A0ABW1NN74</accession>
<feature type="domain" description="SCP" evidence="3">
    <location>
        <begin position="259"/>
        <end position="373"/>
    </location>
</feature>
<reference evidence="5" key="1">
    <citation type="journal article" date="2019" name="Int. J. Syst. Evol. Microbiol.">
        <title>The Global Catalogue of Microorganisms (GCM) 10K type strain sequencing project: providing services to taxonomists for standard genome sequencing and annotation.</title>
        <authorList>
            <consortium name="The Broad Institute Genomics Platform"/>
            <consortium name="The Broad Institute Genome Sequencing Center for Infectious Disease"/>
            <person name="Wu L."/>
            <person name="Ma J."/>
        </authorList>
    </citation>
    <scope>NUCLEOTIDE SEQUENCE [LARGE SCALE GENOMIC DNA]</scope>
    <source>
        <strain evidence="5">JCM 30346</strain>
    </source>
</reference>
<dbReference type="Proteomes" id="UP001596137">
    <property type="component" value="Unassembled WGS sequence"/>
</dbReference>
<sequence length="376" mass="37712">MDRHDRPSPGRYDESSPLPESPSFATEYLSSEPRPSRVARSAAARSSGRRRTLVISAAAAVVAAAVTAGGVIALTGGPGTAAPASSTGKQVAGQDAEDAAPADAETDPDDATLGEAPAAADPAAGDAGAGAAGSGGSGGSGGGQDAQPDAPVRDGDSAKNKQGEDAQAPTGGGSGVGPDGNAGYVEPLPQQPNAFKGIGKVEIPGPAATPKPTAKPSATPTPKPKPKPRKKPTATPTKKPTPAPQGGGTLVTAENEVARLTNEARADQGCGPLRIDEKLRAAARGHSDDMAAKSYFDHTSADGRSPWDRIKAAGYKSSMFAENIARGQASPEAVVKAWLNSPGHRANIMNCKLKAIGVGVHFGSGGPWWTQDFGGD</sequence>
<feature type="compositionally biased region" description="Low complexity" evidence="1">
    <location>
        <begin position="30"/>
        <end position="46"/>
    </location>
</feature>
<dbReference type="RefSeq" id="WP_380757916.1">
    <property type="nucleotide sequence ID" value="NZ_JBHSRF010000046.1"/>
</dbReference>
<feature type="compositionally biased region" description="Low complexity" evidence="1">
    <location>
        <begin position="73"/>
        <end position="88"/>
    </location>
</feature>
<feature type="compositionally biased region" description="Basic and acidic residues" evidence="1">
    <location>
        <begin position="151"/>
        <end position="164"/>
    </location>
</feature>
<feature type="region of interest" description="Disordered" evidence="1">
    <location>
        <begin position="73"/>
        <end position="251"/>
    </location>
</feature>
<protein>
    <submittedName>
        <fullName evidence="4">CAP domain-containing protein</fullName>
    </submittedName>
</protein>
<keyword evidence="2" id="KW-1133">Transmembrane helix</keyword>
<feature type="compositionally biased region" description="Gly residues" evidence="1">
    <location>
        <begin position="127"/>
        <end position="144"/>
    </location>
</feature>
<dbReference type="Gene3D" id="3.40.33.10">
    <property type="entry name" value="CAP"/>
    <property type="match status" value="1"/>
</dbReference>
<dbReference type="PANTHER" id="PTHR31157">
    <property type="entry name" value="SCP DOMAIN-CONTAINING PROTEIN"/>
    <property type="match status" value="1"/>
</dbReference>
<dbReference type="InterPro" id="IPR014044">
    <property type="entry name" value="CAP_dom"/>
</dbReference>
<feature type="compositionally biased region" description="Low complexity" evidence="1">
    <location>
        <begin position="206"/>
        <end position="220"/>
    </location>
</feature>
<keyword evidence="5" id="KW-1185">Reference proteome</keyword>
<feature type="compositionally biased region" description="Gly residues" evidence="1">
    <location>
        <begin position="170"/>
        <end position="180"/>
    </location>
</feature>
<evidence type="ECO:0000313" key="4">
    <source>
        <dbReference type="EMBL" id="MFC6084641.1"/>
    </source>
</evidence>
<evidence type="ECO:0000259" key="3">
    <source>
        <dbReference type="Pfam" id="PF00188"/>
    </source>
</evidence>
<proteinExistence type="predicted"/>